<name>A0A090U423_9VIBR</name>
<dbReference type="GO" id="GO:0008168">
    <property type="term" value="F:methyltransferase activity"/>
    <property type="evidence" value="ECO:0007669"/>
    <property type="project" value="UniProtKB-KW"/>
</dbReference>
<reference evidence="1 2" key="2">
    <citation type="submission" date="2014-09" db="EMBL/GenBank/DDBJ databases">
        <authorList>
            <consortium name="NBRP consortium"/>
            <person name="Sawabe T."/>
            <person name="Meirelles P."/>
            <person name="Nakanishi M."/>
            <person name="Sayaka M."/>
            <person name="Hattori M."/>
            <person name="Ohkuma M."/>
        </authorList>
    </citation>
    <scope>NUCLEOTIDE SEQUENCE [LARGE SCALE GENOMIC DNA]</scope>
    <source>
        <strain evidence="1 2">JCM 19240</strain>
    </source>
</reference>
<protein>
    <submittedName>
        <fullName evidence="1">SAM-dependent methyltransferase</fullName>
    </submittedName>
</protein>
<keyword evidence="1" id="KW-0489">Methyltransferase</keyword>
<evidence type="ECO:0000313" key="2">
    <source>
        <dbReference type="Proteomes" id="UP000029224"/>
    </source>
</evidence>
<keyword evidence="2" id="KW-1185">Reference proteome</keyword>
<dbReference type="AlphaFoldDB" id="A0A090U423"/>
<evidence type="ECO:0000313" key="1">
    <source>
        <dbReference type="EMBL" id="GAL37667.1"/>
    </source>
</evidence>
<dbReference type="Proteomes" id="UP000029224">
    <property type="component" value="Unassembled WGS sequence"/>
</dbReference>
<dbReference type="GO" id="GO:0032259">
    <property type="term" value="P:methylation"/>
    <property type="evidence" value="ECO:0007669"/>
    <property type="project" value="UniProtKB-KW"/>
</dbReference>
<proteinExistence type="predicted"/>
<organism evidence="1 2">
    <name type="scientific">Vibrio maritimus</name>
    <dbReference type="NCBI Taxonomy" id="990268"/>
    <lineage>
        <taxon>Bacteria</taxon>
        <taxon>Pseudomonadati</taxon>
        <taxon>Pseudomonadota</taxon>
        <taxon>Gammaproteobacteria</taxon>
        <taxon>Vibrionales</taxon>
        <taxon>Vibrionaceae</taxon>
        <taxon>Vibrio</taxon>
    </lineage>
</organism>
<accession>A0A090U423</accession>
<keyword evidence="1" id="KW-0808">Transferase</keyword>
<comment type="caution">
    <text evidence="1">The sequence shown here is derived from an EMBL/GenBank/DDBJ whole genome shotgun (WGS) entry which is preliminary data.</text>
</comment>
<gene>
    <name evidence="1" type="ORF">JCM19240_6845</name>
</gene>
<reference evidence="1 2" key="1">
    <citation type="submission" date="2014-09" db="EMBL/GenBank/DDBJ databases">
        <title>Vibrio maritimus JCM 19240. (C210) whole genome shotgun sequence.</title>
        <authorList>
            <person name="Sawabe T."/>
            <person name="Meirelles P."/>
            <person name="Nakanishi M."/>
            <person name="Sayaka M."/>
            <person name="Hattori M."/>
            <person name="Ohkuma M."/>
        </authorList>
    </citation>
    <scope>NUCLEOTIDE SEQUENCE [LARGE SCALE GENOMIC DNA]</scope>
    <source>
        <strain evidence="1 2">JCM 19240</strain>
    </source>
</reference>
<sequence>MHWDWAVDSDDQGYGLTEQRAKEILSKAGFAQVEVSIPFEIDAGKGPKKVLMGIGRK</sequence>
<dbReference type="EMBL" id="BBMT01000019">
    <property type="protein sequence ID" value="GAL37667.1"/>
    <property type="molecule type" value="Genomic_DNA"/>
</dbReference>